<dbReference type="Pfam" id="PF11288">
    <property type="entry name" value="DUF3089"/>
    <property type="match status" value="1"/>
</dbReference>
<sequence length="321" mass="36933">MKKLLLLLLLSILLYSCKETNIDYSDKNNWLQISEDKNNEVDVFYLYPTVWYGEGTNKDFVCPIDFKPMRENATNALISQSTIFEEVGNIYAPFYRQADALYILDTNNNIKNKEKYFNDIPKKDALAAFDYFIKNFNNNKPFILMGHSQGAMMIKEILKDYFKTNENLNNRLVAAYIIGYSVTTNDLIENPHLRFAKGEYDTGVIISYDVESPEFNGYNPTLLEGAIAINSITWTLEEDKAAKEESLGSCFFAGTNFNVVKNFASAKVDKKRGVIKCDSINADDFYIDGMFEKGNYHVYDIALYYNDLKENARKRVGAFWK</sequence>
<keyword evidence="3" id="KW-1185">Reference proteome</keyword>
<evidence type="ECO:0000256" key="1">
    <source>
        <dbReference type="SAM" id="SignalP"/>
    </source>
</evidence>
<evidence type="ECO:0000313" key="2">
    <source>
        <dbReference type="EMBL" id="AGA66390.1"/>
    </source>
</evidence>
<keyword evidence="1" id="KW-0732">Signal</keyword>
<evidence type="ECO:0008006" key="4">
    <source>
        <dbReference type="Google" id="ProtNLM"/>
    </source>
</evidence>
<accession>A0A3B6VKJ8</accession>
<dbReference type="AlphaFoldDB" id="A0A3B6VKJ8"/>
<evidence type="ECO:0000313" key="3">
    <source>
        <dbReference type="Proteomes" id="UP000010793"/>
    </source>
</evidence>
<dbReference type="KEGG" id="bpip:BPP43_05720"/>
<dbReference type="EMBL" id="CP002873">
    <property type="protein sequence ID" value="AGA66390.1"/>
    <property type="molecule type" value="Genomic_DNA"/>
</dbReference>
<name>A0A3B6VKJ8_BRAPL</name>
<dbReference type="InterPro" id="IPR029058">
    <property type="entry name" value="AB_hydrolase_fold"/>
</dbReference>
<gene>
    <name evidence="2" type="ORF">BPP43_05720</name>
</gene>
<feature type="signal peptide" evidence="1">
    <location>
        <begin position="1"/>
        <end position="18"/>
    </location>
</feature>
<proteinExistence type="predicted"/>
<reference evidence="2 3" key="1">
    <citation type="journal article" date="2013" name="Genome Announc.">
        <title>Complete Genome Sequence of the Porcine Strain Brachyspira pilosicoli P43/6/78(T.).</title>
        <authorList>
            <person name="Lin C."/>
            <person name="den Bakker H.C."/>
            <person name="Suzuki H."/>
            <person name="Lefebure T."/>
            <person name="Ponnala L."/>
            <person name="Sun Q."/>
            <person name="Stanhope M.J."/>
            <person name="Wiedmann M."/>
            <person name="Duhamel G.E."/>
        </authorList>
    </citation>
    <scope>NUCLEOTIDE SEQUENCE [LARGE SCALE GENOMIC DNA]</scope>
    <source>
        <strain evidence="2 3">P43/6/78</strain>
    </source>
</reference>
<organism evidence="2 3">
    <name type="scientific">Brachyspira pilosicoli P43/6/78</name>
    <dbReference type="NCBI Taxonomy" id="1042417"/>
    <lineage>
        <taxon>Bacteria</taxon>
        <taxon>Pseudomonadati</taxon>
        <taxon>Spirochaetota</taxon>
        <taxon>Spirochaetia</taxon>
        <taxon>Brachyspirales</taxon>
        <taxon>Brachyspiraceae</taxon>
        <taxon>Brachyspira</taxon>
    </lineage>
</organism>
<dbReference type="InterPro" id="IPR021440">
    <property type="entry name" value="DUF3089"/>
</dbReference>
<feature type="chain" id="PRO_5017341147" description="DUF3089 domain-containing protein" evidence="1">
    <location>
        <begin position="19"/>
        <end position="321"/>
    </location>
</feature>
<dbReference type="PROSITE" id="PS51257">
    <property type="entry name" value="PROKAR_LIPOPROTEIN"/>
    <property type="match status" value="1"/>
</dbReference>
<dbReference type="RefSeq" id="WP_015274384.1">
    <property type="nucleotide sequence ID" value="NC_019908.1"/>
</dbReference>
<dbReference type="Proteomes" id="UP000010793">
    <property type="component" value="Chromosome"/>
</dbReference>
<dbReference type="SUPFAM" id="SSF53474">
    <property type="entry name" value="alpha/beta-Hydrolases"/>
    <property type="match status" value="1"/>
</dbReference>
<protein>
    <recommendedName>
        <fullName evidence="4">DUF3089 domain-containing protein</fullName>
    </recommendedName>
</protein>